<proteinExistence type="predicted"/>
<sequence>MRATVFRGFAHLVFGENHRLLRRAVTSGRLRARARYDVVVLVETVSPRAAEDLRDHAAYQQLAGRVRRAARRTFEFAAASPRSMGDVETGRPGVFLFNFFYADDERDLVPVWEYTAGWWNVATGLDNSRVLAPLDGEPRDYGIVNHCRWDRLRDVAPKMLVRSSFRRFVLANFAANGISAQPMLYRLA</sequence>
<name>A0A1H5PXA8_9ACTN</name>
<reference evidence="2" key="1">
    <citation type="submission" date="2016-10" db="EMBL/GenBank/DDBJ databases">
        <authorList>
            <person name="Varghese N."/>
            <person name="Submissions S."/>
        </authorList>
    </citation>
    <scope>NUCLEOTIDE SEQUENCE [LARGE SCALE GENOMIC DNA]</scope>
    <source>
        <strain evidence="2">DSM 45237</strain>
    </source>
</reference>
<dbReference type="Proteomes" id="UP000181980">
    <property type="component" value="Unassembled WGS sequence"/>
</dbReference>
<dbReference type="EMBL" id="FNUC01000004">
    <property type="protein sequence ID" value="SEF18493.1"/>
    <property type="molecule type" value="Genomic_DNA"/>
</dbReference>
<gene>
    <name evidence="1" type="ORF">SAMN04488561_6557</name>
</gene>
<dbReference type="RefSeq" id="WP_069113765.1">
    <property type="nucleotide sequence ID" value="NZ_FNUC01000004.1"/>
</dbReference>
<evidence type="ECO:0000313" key="2">
    <source>
        <dbReference type="Proteomes" id="UP000181980"/>
    </source>
</evidence>
<protein>
    <submittedName>
        <fullName evidence="1">Uncharacterized protein</fullName>
    </submittedName>
</protein>
<evidence type="ECO:0000313" key="1">
    <source>
        <dbReference type="EMBL" id="SEF18493.1"/>
    </source>
</evidence>
<accession>A0A1H5PXA8</accession>
<dbReference type="AlphaFoldDB" id="A0A1H5PXA8"/>
<organism evidence="1 2">
    <name type="scientific">Jiangella alba</name>
    <dbReference type="NCBI Taxonomy" id="561176"/>
    <lineage>
        <taxon>Bacteria</taxon>
        <taxon>Bacillati</taxon>
        <taxon>Actinomycetota</taxon>
        <taxon>Actinomycetes</taxon>
        <taxon>Jiangellales</taxon>
        <taxon>Jiangellaceae</taxon>
        <taxon>Jiangella</taxon>
    </lineage>
</organism>
<keyword evidence="2" id="KW-1185">Reference proteome</keyword>
<dbReference type="OrthoDB" id="2987568at2"/>